<dbReference type="PANTHER" id="PTHR11814">
    <property type="entry name" value="SULFATE TRANSPORTER"/>
    <property type="match status" value="1"/>
</dbReference>
<feature type="transmembrane region" description="Helical" evidence="5">
    <location>
        <begin position="184"/>
        <end position="204"/>
    </location>
</feature>
<proteinExistence type="predicted"/>
<feature type="transmembrane region" description="Helical" evidence="5">
    <location>
        <begin position="80"/>
        <end position="102"/>
    </location>
</feature>
<feature type="transmembrane region" description="Helical" evidence="5">
    <location>
        <begin position="114"/>
        <end position="132"/>
    </location>
</feature>
<dbReference type="InterPro" id="IPR036513">
    <property type="entry name" value="STAS_dom_sf"/>
</dbReference>
<dbReference type="RefSeq" id="WP_246426041.1">
    <property type="nucleotide sequence ID" value="NZ_JACIEH010000002.1"/>
</dbReference>
<feature type="transmembrane region" description="Helical" evidence="5">
    <location>
        <begin position="309"/>
        <end position="342"/>
    </location>
</feature>
<feature type="transmembrane region" description="Helical" evidence="5">
    <location>
        <begin position="362"/>
        <end position="392"/>
    </location>
</feature>
<comment type="subcellular location">
    <subcellularLocation>
        <location evidence="1">Membrane</location>
        <topology evidence="1">Multi-pass membrane protein</topology>
    </subcellularLocation>
</comment>
<evidence type="ECO:0000256" key="5">
    <source>
        <dbReference type="SAM" id="Phobius"/>
    </source>
</evidence>
<dbReference type="GO" id="GO:0055085">
    <property type="term" value="P:transmembrane transport"/>
    <property type="evidence" value="ECO:0007669"/>
    <property type="project" value="InterPro"/>
</dbReference>
<sequence>MKIRADIIAGLAISGLMLPEAVAYASIAGVAPGHAILAAIAGSLVYALAGRSRFAIVSATSSSAAILAASLATLPPGEGMRTLFMVTAVAITGLLFLLAWASRLGGLTGFISHPVLRGFAFGLAITISVKQLPVLTGTHPPAGNLLETGIAVLQAAPHWHWPSLAVGLVALAALLVLRRMPMVPGALIVLISGVAASGLLDLAGHGVAVVGPILLTPGALALPAFSYAGLLETAQLAVPLALILLAESWGTMRALALRHGDMLDPGRELRALGLANLGAALVQGMPVGAGLSASAANEASGAGSRAAGAIAAAALGALVLFAMPLVALLPQPVLAAVVIAALTHALDPRPLRRLWALDRDQYIALAAALGVLLLGVLDGMLCAILLSLAALVQRFGNAQLGRLGRLGDGHDFVDADRHPEARPIPGIAIWRPAAPLFFANAERMFAEIAARSKAEPGVRAVVISLEESIDIDSTALDALLDFDRAMQAKGFLVHYARVHDRVRDLLHAAGAASVVGRSDYSVADAAARLESADA</sequence>
<evidence type="ECO:0000313" key="8">
    <source>
        <dbReference type="Proteomes" id="UP000557392"/>
    </source>
</evidence>
<evidence type="ECO:0000256" key="2">
    <source>
        <dbReference type="ARBA" id="ARBA00022692"/>
    </source>
</evidence>
<dbReference type="PROSITE" id="PS50801">
    <property type="entry name" value="STAS"/>
    <property type="match status" value="1"/>
</dbReference>
<dbReference type="SUPFAM" id="SSF52091">
    <property type="entry name" value="SpoIIaa-like"/>
    <property type="match status" value="1"/>
</dbReference>
<organism evidence="7 8">
    <name type="scientific">Sphingomonas kyeonggiensis</name>
    <dbReference type="NCBI Taxonomy" id="1268553"/>
    <lineage>
        <taxon>Bacteria</taxon>
        <taxon>Pseudomonadati</taxon>
        <taxon>Pseudomonadota</taxon>
        <taxon>Alphaproteobacteria</taxon>
        <taxon>Sphingomonadales</taxon>
        <taxon>Sphingomonadaceae</taxon>
        <taxon>Sphingomonas</taxon>
    </lineage>
</organism>
<gene>
    <name evidence="7" type="ORF">GGR46_002339</name>
</gene>
<dbReference type="CDD" id="cd07042">
    <property type="entry name" value="STAS_SulP_like_sulfate_transporter"/>
    <property type="match status" value="1"/>
</dbReference>
<feature type="transmembrane region" description="Helical" evidence="5">
    <location>
        <begin position="159"/>
        <end position="177"/>
    </location>
</feature>
<dbReference type="Pfam" id="PF00916">
    <property type="entry name" value="Sulfate_transp"/>
    <property type="match status" value="1"/>
</dbReference>
<evidence type="ECO:0000256" key="1">
    <source>
        <dbReference type="ARBA" id="ARBA00004141"/>
    </source>
</evidence>
<accession>A0A7W6JSN9</accession>
<keyword evidence="3 5" id="KW-1133">Transmembrane helix</keyword>
<keyword evidence="8" id="KW-1185">Reference proteome</keyword>
<feature type="transmembrane region" description="Helical" evidence="5">
    <location>
        <begin position="33"/>
        <end position="49"/>
    </location>
</feature>
<dbReference type="Pfam" id="PF01740">
    <property type="entry name" value="STAS"/>
    <property type="match status" value="1"/>
</dbReference>
<evidence type="ECO:0000259" key="6">
    <source>
        <dbReference type="PROSITE" id="PS50801"/>
    </source>
</evidence>
<dbReference type="Gene3D" id="3.30.750.24">
    <property type="entry name" value="STAS domain"/>
    <property type="match status" value="1"/>
</dbReference>
<dbReference type="InterPro" id="IPR002645">
    <property type="entry name" value="STAS_dom"/>
</dbReference>
<dbReference type="AlphaFoldDB" id="A0A7W6JSN9"/>
<reference evidence="7 8" key="1">
    <citation type="submission" date="2020-08" db="EMBL/GenBank/DDBJ databases">
        <title>Genomic Encyclopedia of Type Strains, Phase IV (KMG-IV): sequencing the most valuable type-strain genomes for metagenomic binning, comparative biology and taxonomic classification.</title>
        <authorList>
            <person name="Goeker M."/>
        </authorList>
    </citation>
    <scope>NUCLEOTIDE SEQUENCE [LARGE SCALE GENOMIC DNA]</scope>
    <source>
        <strain evidence="7 8">DSM 101806</strain>
    </source>
</reference>
<protein>
    <submittedName>
        <fullName evidence="7">MFS superfamily sulfate permease-like transporter</fullName>
    </submittedName>
</protein>
<dbReference type="InterPro" id="IPR011547">
    <property type="entry name" value="SLC26A/SulP_dom"/>
</dbReference>
<dbReference type="InterPro" id="IPR001902">
    <property type="entry name" value="SLC26A/SulP_fam"/>
</dbReference>
<evidence type="ECO:0000256" key="3">
    <source>
        <dbReference type="ARBA" id="ARBA00022989"/>
    </source>
</evidence>
<keyword evidence="4 5" id="KW-0472">Membrane</keyword>
<dbReference type="Proteomes" id="UP000557392">
    <property type="component" value="Unassembled WGS sequence"/>
</dbReference>
<feature type="domain" description="STAS" evidence="6">
    <location>
        <begin position="417"/>
        <end position="534"/>
    </location>
</feature>
<feature type="transmembrane region" description="Helical" evidence="5">
    <location>
        <begin position="54"/>
        <end position="74"/>
    </location>
</feature>
<evidence type="ECO:0000313" key="7">
    <source>
        <dbReference type="EMBL" id="MBB4098775.1"/>
    </source>
</evidence>
<dbReference type="EMBL" id="JACIEH010000002">
    <property type="protein sequence ID" value="MBB4098775.1"/>
    <property type="molecule type" value="Genomic_DNA"/>
</dbReference>
<keyword evidence="2 5" id="KW-0812">Transmembrane</keyword>
<evidence type="ECO:0000256" key="4">
    <source>
        <dbReference type="ARBA" id="ARBA00023136"/>
    </source>
</evidence>
<comment type="caution">
    <text evidence="7">The sequence shown here is derived from an EMBL/GenBank/DDBJ whole genome shotgun (WGS) entry which is preliminary data.</text>
</comment>
<name>A0A7W6JSN9_9SPHN</name>
<dbReference type="GO" id="GO:0016020">
    <property type="term" value="C:membrane"/>
    <property type="evidence" value="ECO:0007669"/>
    <property type="project" value="UniProtKB-SubCell"/>
</dbReference>